<protein>
    <submittedName>
        <fullName evidence="2">SFRICE_005621</fullName>
    </submittedName>
</protein>
<accession>A0A2H1VDI4</accession>
<gene>
    <name evidence="2" type="ORF">SFRICE_005621</name>
</gene>
<dbReference type="AlphaFoldDB" id="A0A2H1VDI4"/>
<evidence type="ECO:0000313" key="2">
    <source>
        <dbReference type="EMBL" id="SOQ38898.1"/>
    </source>
</evidence>
<dbReference type="EMBL" id="ODYU01001969">
    <property type="protein sequence ID" value="SOQ38898.1"/>
    <property type="molecule type" value="Genomic_DNA"/>
</dbReference>
<proteinExistence type="predicted"/>
<sequence length="150" mass="17171">MSVGSRKPVNEQTDHLMVSNRHRTETLEISEALQRQSPHHVSRNATHEYEPLAWLESSRFPRQTVTRRHLKVRVHSPASYASHATDFSLSCIETHTTAAIDPHRTDRIIGNAYMRCVLMTSYGMQTHTTTSTDPHRTDRSSVMPTCDAYR</sequence>
<reference evidence="2" key="1">
    <citation type="submission" date="2016-07" db="EMBL/GenBank/DDBJ databases">
        <authorList>
            <person name="Bretaudeau A."/>
        </authorList>
    </citation>
    <scope>NUCLEOTIDE SEQUENCE</scope>
    <source>
        <strain evidence="2">Rice</strain>
        <tissue evidence="2">Whole body</tissue>
    </source>
</reference>
<name>A0A2H1VDI4_SPOFR</name>
<feature type="region of interest" description="Disordered" evidence="1">
    <location>
        <begin position="127"/>
        <end position="150"/>
    </location>
</feature>
<evidence type="ECO:0000256" key="1">
    <source>
        <dbReference type="SAM" id="MobiDB-lite"/>
    </source>
</evidence>
<organism evidence="2">
    <name type="scientific">Spodoptera frugiperda</name>
    <name type="common">Fall armyworm</name>
    <dbReference type="NCBI Taxonomy" id="7108"/>
    <lineage>
        <taxon>Eukaryota</taxon>
        <taxon>Metazoa</taxon>
        <taxon>Ecdysozoa</taxon>
        <taxon>Arthropoda</taxon>
        <taxon>Hexapoda</taxon>
        <taxon>Insecta</taxon>
        <taxon>Pterygota</taxon>
        <taxon>Neoptera</taxon>
        <taxon>Endopterygota</taxon>
        <taxon>Lepidoptera</taxon>
        <taxon>Glossata</taxon>
        <taxon>Ditrysia</taxon>
        <taxon>Noctuoidea</taxon>
        <taxon>Noctuidae</taxon>
        <taxon>Amphipyrinae</taxon>
        <taxon>Spodoptera</taxon>
    </lineage>
</organism>